<protein>
    <submittedName>
        <fullName evidence="11">CSON007429 protein</fullName>
    </submittedName>
</protein>
<evidence type="ECO:0000256" key="3">
    <source>
        <dbReference type="ARBA" id="ARBA00022737"/>
    </source>
</evidence>
<feature type="domain" description="C2H2-type" evidence="9">
    <location>
        <begin position="219"/>
        <end position="247"/>
    </location>
</feature>
<feature type="domain" description="C2H2-type" evidence="9">
    <location>
        <begin position="305"/>
        <end position="332"/>
    </location>
</feature>
<evidence type="ECO:0000313" key="11">
    <source>
        <dbReference type="EMBL" id="SSX22728.1"/>
    </source>
</evidence>
<feature type="binding site" evidence="8">
    <location>
        <position position="4"/>
    </location>
    <ligand>
        <name>Zn(2+)</name>
        <dbReference type="ChEBI" id="CHEBI:29105"/>
    </ligand>
</feature>
<dbReference type="PROSITE" id="PS50157">
    <property type="entry name" value="ZINC_FINGER_C2H2_2"/>
    <property type="match status" value="7"/>
</dbReference>
<dbReference type="InterPro" id="IPR013087">
    <property type="entry name" value="Znf_C2H2_type"/>
</dbReference>
<dbReference type="InterPro" id="IPR012934">
    <property type="entry name" value="Znf_AD"/>
</dbReference>
<dbReference type="SUPFAM" id="SSF57667">
    <property type="entry name" value="beta-beta-alpha zinc fingers"/>
    <property type="match status" value="4"/>
</dbReference>
<feature type="domain" description="C2H2-type" evidence="9">
    <location>
        <begin position="159"/>
        <end position="187"/>
    </location>
</feature>
<dbReference type="GO" id="GO:0005634">
    <property type="term" value="C:nucleus"/>
    <property type="evidence" value="ECO:0007669"/>
    <property type="project" value="UniProtKB-SubCell"/>
</dbReference>
<dbReference type="PROSITE" id="PS00028">
    <property type="entry name" value="ZINC_FINGER_C2H2_1"/>
    <property type="match status" value="7"/>
</dbReference>
<evidence type="ECO:0000256" key="6">
    <source>
        <dbReference type="ARBA" id="ARBA00023242"/>
    </source>
</evidence>
<reference evidence="11" key="1">
    <citation type="submission" date="2018-07" db="EMBL/GenBank/DDBJ databases">
        <authorList>
            <person name="Quirk P.G."/>
            <person name="Krulwich T.A."/>
        </authorList>
    </citation>
    <scope>NUCLEOTIDE SEQUENCE</scope>
</reference>
<accession>A0A336M9L2</accession>
<evidence type="ECO:0000259" key="10">
    <source>
        <dbReference type="PROSITE" id="PS51915"/>
    </source>
</evidence>
<evidence type="ECO:0000256" key="1">
    <source>
        <dbReference type="ARBA" id="ARBA00004123"/>
    </source>
</evidence>
<evidence type="ECO:0000256" key="5">
    <source>
        <dbReference type="ARBA" id="ARBA00022833"/>
    </source>
</evidence>
<evidence type="ECO:0000259" key="9">
    <source>
        <dbReference type="PROSITE" id="PS50157"/>
    </source>
</evidence>
<keyword evidence="5 8" id="KW-0862">Zinc</keyword>
<feature type="domain" description="C2H2-type" evidence="9">
    <location>
        <begin position="189"/>
        <end position="212"/>
    </location>
</feature>
<dbReference type="Pfam" id="PF00096">
    <property type="entry name" value="zf-C2H2"/>
    <property type="match status" value="5"/>
</dbReference>
<keyword evidence="4 7" id="KW-0863">Zinc-finger</keyword>
<gene>
    <name evidence="11" type="primary">CSON007429</name>
</gene>
<dbReference type="PANTHER" id="PTHR24406">
    <property type="entry name" value="TRANSCRIPTIONAL REPRESSOR CTCFL-RELATED"/>
    <property type="match status" value="1"/>
</dbReference>
<name>A0A336M9L2_CULSO</name>
<dbReference type="VEuPathDB" id="VectorBase:CSON007429"/>
<dbReference type="GO" id="GO:0008270">
    <property type="term" value="F:zinc ion binding"/>
    <property type="evidence" value="ECO:0007669"/>
    <property type="project" value="UniProtKB-UniRule"/>
</dbReference>
<evidence type="ECO:0000256" key="7">
    <source>
        <dbReference type="PROSITE-ProRule" id="PRU00042"/>
    </source>
</evidence>
<keyword evidence="6" id="KW-0539">Nucleus</keyword>
<comment type="subcellular location">
    <subcellularLocation>
        <location evidence="1">Nucleus</location>
    </subcellularLocation>
</comment>
<sequence length="387" mass="45860">MNFCRVCLRCNSDVKDINEKSHNGRNLLSVFNELLNIYIESPCFLCSMCEKGLRFTYDFRKKAIKSTQFFETEIKIEFPDEIEAQKPDSLPQQNFKKRKFHCRYCLIPFSRKCDAKFHESQHLLENKGLECNFCHKHYGRSDLIKHIKLVHFRDATRRFFCDKCSKNFSAHSTLSTHKRLVHSVQKGIFNCFHCKKEFSNKYFMRRHVQRVHGDSGFKGNCHHCGRNFSEKRNLKNHILGVHFNIKNFKCKFCEKRFSSEACRINHMRTHTSNFSFNCNECNLSFRTNSNLQRHHINRHTNIFQYKCEICSTQFKSSTGLKLHQSKHFLPKFQCNVCGKQFTRNQGLQEHIRVIHLNGISAYFDCKQEINGKDSLLTNQNMVHVLKN</sequence>
<dbReference type="InterPro" id="IPR050888">
    <property type="entry name" value="ZnF_C2H2-type_TF"/>
</dbReference>
<dbReference type="SUPFAM" id="SSF57716">
    <property type="entry name" value="Glucocorticoid receptor-like (DNA-binding domain)"/>
    <property type="match status" value="1"/>
</dbReference>
<dbReference type="SMART" id="SM00868">
    <property type="entry name" value="zf-AD"/>
    <property type="match status" value="1"/>
</dbReference>
<evidence type="ECO:0000256" key="4">
    <source>
        <dbReference type="ARBA" id="ARBA00022771"/>
    </source>
</evidence>
<dbReference type="EMBL" id="UFQT01000280">
    <property type="protein sequence ID" value="SSX22728.1"/>
    <property type="molecule type" value="Genomic_DNA"/>
</dbReference>
<feature type="binding site" evidence="8">
    <location>
        <position position="46"/>
    </location>
    <ligand>
        <name>Zn(2+)</name>
        <dbReference type="ChEBI" id="CHEBI:29105"/>
    </ligand>
</feature>
<keyword evidence="2 8" id="KW-0479">Metal-binding</keyword>
<feature type="domain" description="C2H2-type" evidence="9">
    <location>
        <begin position="332"/>
        <end position="355"/>
    </location>
</feature>
<evidence type="ECO:0000256" key="2">
    <source>
        <dbReference type="ARBA" id="ARBA00022723"/>
    </source>
</evidence>
<dbReference type="AlphaFoldDB" id="A0A336M9L2"/>
<dbReference type="Gene3D" id="3.30.160.60">
    <property type="entry name" value="Classic Zinc Finger"/>
    <property type="match status" value="5"/>
</dbReference>
<feature type="domain" description="C2H2-type" evidence="9">
    <location>
        <begin position="276"/>
        <end position="301"/>
    </location>
</feature>
<feature type="binding site" evidence="8">
    <location>
        <position position="49"/>
    </location>
    <ligand>
        <name>Zn(2+)</name>
        <dbReference type="ChEBI" id="CHEBI:29105"/>
    </ligand>
</feature>
<feature type="domain" description="C2H2-type" evidence="9">
    <location>
        <begin position="248"/>
        <end position="275"/>
    </location>
</feature>
<dbReference type="SMART" id="SM00355">
    <property type="entry name" value="ZnF_C2H2"/>
    <property type="match status" value="9"/>
</dbReference>
<evidence type="ECO:0000256" key="8">
    <source>
        <dbReference type="PROSITE-ProRule" id="PRU01263"/>
    </source>
</evidence>
<dbReference type="InterPro" id="IPR036236">
    <property type="entry name" value="Znf_C2H2_sf"/>
</dbReference>
<feature type="domain" description="ZAD" evidence="10">
    <location>
        <begin position="2"/>
        <end position="73"/>
    </location>
</feature>
<proteinExistence type="predicted"/>
<dbReference type="OMA" id="HATFHEM"/>
<feature type="binding site" evidence="8">
    <location>
        <position position="7"/>
    </location>
    <ligand>
        <name>Zn(2+)</name>
        <dbReference type="ChEBI" id="CHEBI:29105"/>
    </ligand>
</feature>
<organism evidence="11">
    <name type="scientific">Culicoides sonorensis</name>
    <name type="common">Biting midge</name>
    <dbReference type="NCBI Taxonomy" id="179676"/>
    <lineage>
        <taxon>Eukaryota</taxon>
        <taxon>Metazoa</taxon>
        <taxon>Ecdysozoa</taxon>
        <taxon>Arthropoda</taxon>
        <taxon>Hexapoda</taxon>
        <taxon>Insecta</taxon>
        <taxon>Pterygota</taxon>
        <taxon>Neoptera</taxon>
        <taxon>Endopterygota</taxon>
        <taxon>Diptera</taxon>
        <taxon>Nematocera</taxon>
        <taxon>Chironomoidea</taxon>
        <taxon>Ceratopogonidae</taxon>
        <taxon>Ceratopogoninae</taxon>
        <taxon>Culicoides</taxon>
        <taxon>Monoculicoides</taxon>
    </lineage>
</organism>
<dbReference type="PROSITE" id="PS51915">
    <property type="entry name" value="ZAD"/>
    <property type="match status" value="1"/>
</dbReference>
<keyword evidence="3" id="KW-0677">Repeat</keyword>